<dbReference type="EMBL" id="RDQH01000337">
    <property type="protein sequence ID" value="RXH84629.1"/>
    <property type="molecule type" value="Genomic_DNA"/>
</dbReference>
<dbReference type="Proteomes" id="UP000290289">
    <property type="component" value="Chromosome 11"/>
</dbReference>
<evidence type="ECO:0000256" key="1">
    <source>
        <dbReference type="ARBA" id="ARBA00004141"/>
    </source>
</evidence>
<dbReference type="GO" id="GO:0004252">
    <property type="term" value="F:serine-type endopeptidase activity"/>
    <property type="evidence" value="ECO:0007669"/>
    <property type="project" value="InterPro"/>
</dbReference>
<keyword evidence="7" id="KW-0732">Signal</keyword>
<dbReference type="SUPFAM" id="SSF144091">
    <property type="entry name" value="Rhomboid-like"/>
    <property type="match status" value="1"/>
</dbReference>
<dbReference type="InterPro" id="IPR002610">
    <property type="entry name" value="Peptidase_S54_rhomboid-like"/>
</dbReference>
<dbReference type="GO" id="GO:0006508">
    <property type="term" value="P:proteolysis"/>
    <property type="evidence" value="ECO:0007669"/>
    <property type="project" value="UniProtKB-KW"/>
</dbReference>
<protein>
    <recommendedName>
        <fullName evidence="6">RHOMBOID-like protein</fullName>
        <ecNumber evidence="6">3.4.21.105</ecNumber>
    </recommendedName>
</protein>
<feature type="transmembrane region" description="Helical" evidence="6">
    <location>
        <begin position="234"/>
        <end position="253"/>
    </location>
</feature>
<dbReference type="PANTHER" id="PTHR22936:SF77">
    <property type="entry name" value="RHOMBOID-LIKE PROTEIN 1"/>
    <property type="match status" value="1"/>
</dbReference>
<dbReference type="EC" id="3.4.21.105" evidence="6"/>
<accession>A0A498IN92</accession>
<comment type="caution">
    <text evidence="9">The sequence shown here is derived from an EMBL/GenBank/DDBJ whole genome shotgun (WGS) entry which is preliminary data.</text>
</comment>
<dbReference type="InterPro" id="IPR022764">
    <property type="entry name" value="Peptidase_S54_rhomboid_dom"/>
</dbReference>
<evidence type="ECO:0000256" key="4">
    <source>
        <dbReference type="ARBA" id="ARBA00022989"/>
    </source>
</evidence>
<name>A0A498IN92_MALDO</name>
<dbReference type="STRING" id="3750.A0A498IN92"/>
<organism evidence="9 10">
    <name type="scientific">Malus domestica</name>
    <name type="common">Apple</name>
    <name type="synonym">Pyrus malus</name>
    <dbReference type="NCBI Taxonomy" id="3750"/>
    <lineage>
        <taxon>Eukaryota</taxon>
        <taxon>Viridiplantae</taxon>
        <taxon>Streptophyta</taxon>
        <taxon>Embryophyta</taxon>
        <taxon>Tracheophyta</taxon>
        <taxon>Spermatophyta</taxon>
        <taxon>Magnoliopsida</taxon>
        <taxon>eudicotyledons</taxon>
        <taxon>Gunneridae</taxon>
        <taxon>Pentapetalae</taxon>
        <taxon>rosids</taxon>
        <taxon>fabids</taxon>
        <taxon>Rosales</taxon>
        <taxon>Rosaceae</taxon>
        <taxon>Amygdaloideae</taxon>
        <taxon>Maleae</taxon>
        <taxon>Malus</taxon>
    </lineage>
</organism>
<feature type="transmembrane region" description="Helical" evidence="6">
    <location>
        <begin position="206"/>
        <end position="228"/>
    </location>
</feature>
<dbReference type="InterPro" id="IPR035952">
    <property type="entry name" value="Rhomboid-like_sf"/>
</dbReference>
<dbReference type="PANTHER" id="PTHR22936">
    <property type="entry name" value="RHOMBOID-RELATED"/>
    <property type="match status" value="1"/>
</dbReference>
<dbReference type="AlphaFoldDB" id="A0A498IN92"/>
<feature type="transmembrane region" description="Helical" evidence="6">
    <location>
        <begin position="103"/>
        <end position="126"/>
    </location>
</feature>
<comment type="function">
    <text evidence="6">Serine protease involved in intramembrane proteolysis.</text>
</comment>
<evidence type="ECO:0000259" key="8">
    <source>
        <dbReference type="Pfam" id="PF01694"/>
    </source>
</evidence>
<evidence type="ECO:0000256" key="7">
    <source>
        <dbReference type="SAM" id="SignalP"/>
    </source>
</evidence>
<keyword evidence="3 6" id="KW-0812">Transmembrane</keyword>
<dbReference type="Gene3D" id="1.20.1540.10">
    <property type="entry name" value="Rhomboid-like"/>
    <property type="match status" value="1"/>
</dbReference>
<evidence type="ECO:0000256" key="6">
    <source>
        <dbReference type="RuleBase" id="RU362115"/>
    </source>
</evidence>
<dbReference type="Pfam" id="PF01694">
    <property type="entry name" value="Rhomboid"/>
    <property type="match status" value="1"/>
</dbReference>
<sequence length="432" mass="47856">MEGAPQLGGGQTIQVPIFYQLLFLSCAPGGTASGDDDAAAVVQRLQPVEEVGVMAGAVDCGGQHCGFCGDHGRERLPQELRHLHWSIPRPPLLSALQGKPCKAFTLLCVGIWSFRLNLCFGIYWVFTCGNLENFSCGLWGTAGVAANPLEKMGALDVQRVVHRHQGWQLISFMWLHAGVFHMLANMLSLVFIGIRLEQEFGFVRIGFLYLMSGFGGSLLSALIIQYGISVGASGALFGLLGSMLSELISNWTMYVNKYVHDPFDLTVSDFYPQLAALLTLLFIIIINLAVGILPHVDNFAHIGGFVSGFLLGFLFLIRPQFNPTKCSPWTLCTCLFLIRMVWRRHCVIAVLCVVLIGHFVDNGFYFVVLGCMCWQVYSWPGYSFSRGQSKQSLFLVSLFELCPYVKMELQVTKYLLCGLNNARLEFAFGSKK</sequence>
<keyword evidence="10" id="KW-1185">Reference proteome</keyword>
<feature type="transmembrane region" description="Helical" evidence="6">
    <location>
        <begin position="173"/>
        <end position="194"/>
    </location>
</feature>
<comment type="caution">
    <text evidence="6">Lacks conserved residue(s) required for the propagation of feature annotation.</text>
</comment>
<evidence type="ECO:0000256" key="3">
    <source>
        <dbReference type="ARBA" id="ARBA00022692"/>
    </source>
</evidence>
<keyword evidence="6" id="KW-0645">Protease</keyword>
<evidence type="ECO:0000256" key="2">
    <source>
        <dbReference type="ARBA" id="ARBA00009045"/>
    </source>
</evidence>
<keyword evidence="6" id="KW-0720">Serine protease</keyword>
<feature type="chain" id="PRO_5019825632" description="RHOMBOID-like protein" evidence="7">
    <location>
        <begin position="34"/>
        <end position="432"/>
    </location>
</feature>
<feature type="signal peptide" evidence="7">
    <location>
        <begin position="1"/>
        <end position="33"/>
    </location>
</feature>
<gene>
    <name evidence="9" type="ORF">DVH24_032913</name>
</gene>
<comment type="similarity">
    <text evidence="2 6">Belongs to the peptidase S54 family.</text>
</comment>
<evidence type="ECO:0000256" key="5">
    <source>
        <dbReference type="ARBA" id="ARBA00023136"/>
    </source>
</evidence>
<evidence type="ECO:0000313" key="9">
    <source>
        <dbReference type="EMBL" id="RXH84629.1"/>
    </source>
</evidence>
<feature type="domain" description="Peptidase S54 rhomboid" evidence="8">
    <location>
        <begin position="164"/>
        <end position="316"/>
    </location>
</feature>
<comment type="catalytic activity">
    <reaction evidence="6">
        <text>Cleaves type-1 transmembrane domains using a catalytic dyad composed of serine and histidine that are contributed by different transmembrane domains.</text>
        <dbReference type="EC" id="3.4.21.105"/>
    </reaction>
</comment>
<keyword evidence="4 6" id="KW-1133">Transmembrane helix</keyword>
<reference evidence="9 10" key="1">
    <citation type="submission" date="2018-10" db="EMBL/GenBank/DDBJ databases">
        <title>A high-quality apple genome assembly.</title>
        <authorList>
            <person name="Hu J."/>
        </authorList>
    </citation>
    <scope>NUCLEOTIDE SEQUENCE [LARGE SCALE GENOMIC DNA]</scope>
    <source>
        <strain evidence="10">cv. HFTH1</strain>
        <tissue evidence="9">Young leaf</tissue>
    </source>
</reference>
<comment type="subcellular location">
    <subcellularLocation>
        <location evidence="1 6">Membrane</location>
        <topology evidence="1 6">Multi-pass membrane protein</topology>
    </subcellularLocation>
</comment>
<feature type="transmembrane region" description="Helical" evidence="6">
    <location>
        <begin position="299"/>
        <end position="317"/>
    </location>
</feature>
<evidence type="ECO:0000313" key="10">
    <source>
        <dbReference type="Proteomes" id="UP000290289"/>
    </source>
</evidence>
<keyword evidence="6" id="KW-0378">Hydrolase</keyword>
<proteinExistence type="inferred from homology"/>
<feature type="transmembrane region" description="Helical" evidence="6">
    <location>
        <begin position="274"/>
        <end position="293"/>
    </location>
</feature>
<keyword evidence="5 6" id="KW-0472">Membrane</keyword>
<dbReference type="GO" id="GO:0016020">
    <property type="term" value="C:membrane"/>
    <property type="evidence" value="ECO:0007669"/>
    <property type="project" value="UniProtKB-SubCell"/>
</dbReference>